<feature type="domain" description="DUF4440" evidence="2">
    <location>
        <begin position="51"/>
        <end position="160"/>
    </location>
</feature>
<protein>
    <recommendedName>
        <fullName evidence="2">DUF4440 domain-containing protein</fullName>
    </recommendedName>
</protein>
<gene>
    <name evidence="3" type="ORF">AVDCRST_MAG59-4731</name>
</gene>
<accession>A0A6J4VJ80</accession>
<dbReference type="EMBL" id="CADCWF010000344">
    <property type="protein sequence ID" value="CAA9581092.1"/>
    <property type="molecule type" value="Genomic_DNA"/>
</dbReference>
<dbReference type="NCBIfam" id="TIGR02246">
    <property type="entry name" value="SgcJ/EcaC family oxidoreductase"/>
    <property type="match status" value="1"/>
</dbReference>
<evidence type="ECO:0000313" key="3">
    <source>
        <dbReference type="EMBL" id="CAA9581092.1"/>
    </source>
</evidence>
<dbReference type="InterPro" id="IPR032710">
    <property type="entry name" value="NTF2-like_dom_sf"/>
</dbReference>
<feature type="region of interest" description="Disordered" evidence="1">
    <location>
        <begin position="1"/>
        <end position="39"/>
    </location>
</feature>
<dbReference type="Gene3D" id="3.10.450.50">
    <property type="match status" value="1"/>
</dbReference>
<dbReference type="AlphaFoldDB" id="A0A6J4VJ80"/>
<evidence type="ECO:0000259" key="2">
    <source>
        <dbReference type="Pfam" id="PF14534"/>
    </source>
</evidence>
<evidence type="ECO:0000256" key="1">
    <source>
        <dbReference type="SAM" id="MobiDB-lite"/>
    </source>
</evidence>
<dbReference type="Pfam" id="PF14534">
    <property type="entry name" value="DUF4440"/>
    <property type="match status" value="1"/>
</dbReference>
<name>A0A6J4VJ80_9BACT</name>
<sequence>MVATVATDPIDGGAASAAPDPHVPPTANPTPKLAPAPAAASAHAAGAEAAIRGLFADLLAAWGRGDGRAFGDLFTADADYVAFDGSRTVGAAAIGESHQRLFATWLKGTRLVGDVTAVRFLAPGVAVVLATGATLMPGRDRPVRPSIQTLVAVEGGGGWRFASFHNTRVVHRSPLGWIWYGISSKLFDR</sequence>
<feature type="compositionally biased region" description="Pro residues" evidence="1">
    <location>
        <begin position="21"/>
        <end position="34"/>
    </location>
</feature>
<dbReference type="InterPro" id="IPR027843">
    <property type="entry name" value="DUF4440"/>
</dbReference>
<dbReference type="InterPro" id="IPR011944">
    <property type="entry name" value="Steroid_delta5-4_isomerase"/>
</dbReference>
<dbReference type="SUPFAM" id="SSF54427">
    <property type="entry name" value="NTF2-like"/>
    <property type="match status" value="1"/>
</dbReference>
<reference evidence="3" key="1">
    <citation type="submission" date="2020-02" db="EMBL/GenBank/DDBJ databases">
        <authorList>
            <person name="Meier V. D."/>
        </authorList>
    </citation>
    <scope>NUCLEOTIDE SEQUENCE</scope>
    <source>
        <strain evidence="3">AVDCRST_MAG59</strain>
    </source>
</reference>
<organism evidence="3">
    <name type="scientific">uncultured Thermomicrobiales bacterium</name>
    <dbReference type="NCBI Taxonomy" id="1645740"/>
    <lineage>
        <taxon>Bacteria</taxon>
        <taxon>Pseudomonadati</taxon>
        <taxon>Thermomicrobiota</taxon>
        <taxon>Thermomicrobia</taxon>
        <taxon>Thermomicrobiales</taxon>
        <taxon>environmental samples</taxon>
    </lineage>
</organism>
<proteinExistence type="predicted"/>